<dbReference type="CDD" id="cd00531">
    <property type="entry name" value="NTF2_like"/>
    <property type="match status" value="1"/>
</dbReference>
<dbReference type="Gene3D" id="3.10.450.50">
    <property type="match status" value="1"/>
</dbReference>
<keyword evidence="3" id="KW-1185">Reference proteome</keyword>
<proteinExistence type="predicted"/>
<dbReference type="InterPro" id="IPR032710">
    <property type="entry name" value="NTF2-like_dom_sf"/>
</dbReference>
<protein>
    <recommendedName>
        <fullName evidence="1">SnoaL-like domain-containing protein</fullName>
    </recommendedName>
</protein>
<dbReference type="STRING" id="67386.AQI95_40515"/>
<evidence type="ECO:0000313" key="3">
    <source>
        <dbReference type="Proteomes" id="UP000053127"/>
    </source>
</evidence>
<evidence type="ECO:0000259" key="1">
    <source>
        <dbReference type="Pfam" id="PF13577"/>
    </source>
</evidence>
<dbReference type="OrthoDB" id="9130903at2"/>
<dbReference type="EMBL" id="LMWN01000067">
    <property type="protein sequence ID" value="KUM99176.1"/>
    <property type="molecule type" value="Genomic_DNA"/>
</dbReference>
<gene>
    <name evidence="2" type="ORF">AQI95_40515</name>
</gene>
<organism evidence="2 3">
    <name type="scientific">Streptomyces yokosukanensis</name>
    <dbReference type="NCBI Taxonomy" id="67386"/>
    <lineage>
        <taxon>Bacteria</taxon>
        <taxon>Bacillati</taxon>
        <taxon>Actinomycetota</taxon>
        <taxon>Actinomycetes</taxon>
        <taxon>Kitasatosporales</taxon>
        <taxon>Streptomycetaceae</taxon>
        <taxon>Streptomyces</taxon>
    </lineage>
</organism>
<dbReference type="Pfam" id="PF13577">
    <property type="entry name" value="SnoaL_4"/>
    <property type="match status" value="1"/>
</dbReference>
<dbReference type="AlphaFoldDB" id="A0A101NTQ4"/>
<evidence type="ECO:0000313" key="2">
    <source>
        <dbReference type="EMBL" id="KUM99176.1"/>
    </source>
</evidence>
<feature type="domain" description="SnoaL-like" evidence="1">
    <location>
        <begin position="21"/>
        <end position="146"/>
    </location>
</feature>
<sequence length="153" mass="16908">MAVELAGTAEHRFQGQEFAALYAQAQQFYVHQMKILDAPDAERWADTFTEDALLELPSLPAPVDARAGLGRHVRAGAERQRRAGGRLDHWVGMLDVQPQADGSLHTRCSALVYATPGGDSSKVLYVCVMEDVLVRAGGRWRIAHRRVTRDDLA</sequence>
<dbReference type="Proteomes" id="UP000053127">
    <property type="component" value="Unassembled WGS sequence"/>
</dbReference>
<comment type="caution">
    <text evidence="2">The sequence shown here is derived from an EMBL/GenBank/DDBJ whole genome shotgun (WGS) entry which is preliminary data.</text>
</comment>
<dbReference type="SUPFAM" id="SSF54427">
    <property type="entry name" value="NTF2-like"/>
    <property type="match status" value="1"/>
</dbReference>
<name>A0A101NTQ4_9ACTN</name>
<accession>A0A101NTQ4</accession>
<dbReference type="InterPro" id="IPR037401">
    <property type="entry name" value="SnoaL-like"/>
</dbReference>
<reference evidence="2 3" key="1">
    <citation type="submission" date="2015-10" db="EMBL/GenBank/DDBJ databases">
        <title>Draft genome sequence of Streptomyces yokosukanensis DSM 40224, type strain for the species Streptomyces yokosukanensis.</title>
        <authorList>
            <person name="Ruckert C."/>
            <person name="Winkler A."/>
            <person name="Kalinowski J."/>
            <person name="Kampfer P."/>
            <person name="Glaeser S."/>
        </authorList>
    </citation>
    <scope>NUCLEOTIDE SEQUENCE [LARGE SCALE GENOMIC DNA]</scope>
    <source>
        <strain evidence="2 3">DSM 40224</strain>
    </source>
</reference>
<dbReference type="RefSeq" id="WP_067135952.1">
    <property type="nucleotide sequence ID" value="NZ_KQ948232.1"/>
</dbReference>